<evidence type="ECO:0000313" key="2">
    <source>
        <dbReference type="Proteomes" id="UP000046176"/>
    </source>
</evidence>
<dbReference type="RefSeq" id="WP_046665219.1">
    <property type="nucleotide sequence ID" value="NZ_CCRH01000002.1"/>
</dbReference>
<reference evidence="1 2" key="1">
    <citation type="submission" date="2014-08" db="EMBL/GenBank/DDBJ databases">
        <authorList>
            <person name="Chen Y.-H."/>
        </authorList>
    </citation>
    <scope>NUCLEOTIDE SEQUENCE [LARGE SCALE GENOMIC DNA]</scope>
</reference>
<evidence type="ECO:0008006" key="3">
    <source>
        <dbReference type="Google" id="ProtNLM"/>
    </source>
</evidence>
<sequence length="105" mass="11900">MNLGIDYANLQREEARLIILKELAIQPNESLSSSMMEPALNRFAIYQERPWIHQQLDWMANMGAVTLVEAGTVKIASLTPAGWRHLRRQQFIDGIKRPSATQPGV</sequence>
<dbReference type="Proteomes" id="UP000046176">
    <property type="component" value="Unassembled WGS sequence"/>
</dbReference>
<dbReference type="EMBL" id="CCRH01000002">
    <property type="protein sequence ID" value="CDZ32201.1"/>
    <property type="molecule type" value="Genomic_DNA"/>
</dbReference>
<accession>A0A0T7FB75</accession>
<protein>
    <recommendedName>
        <fullName evidence="3">Phage related protein</fullName>
    </recommendedName>
</protein>
<dbReference type="AlphaFoldDB" id="A0A0T7FB75"/>
<proteinExistence type="predicted"/>
<dbReference type="OrthoDB" id="7858662at2"/>
<gene>
    <name evidence="1" type="ORF">NGAL_HAMBI1145_09720</name>
</gene>
<name>A0A0T7FB75_NEOGA</name>
<organism evidence="1 2">
    <name type="scientific">Neorhizobium galegae bv. officinalis</name>
    <dbReference type="NCBI Taxonomy" id="323656"/>
    <lineage>
        <taxon>Bacteria</taxon>
        <taxon>Pseudomonadati</taxon>
        <taxon>Pseudomonadota</taxon>
        <taxon>Alphaproteobacteria</taxon>
        <taxon>Hyphomicrobiales</taxon>
        <taxon>Rhizobiaceae</taxon>
        <taxon>Rhizobium/Agrobacterium group</taxon>
        <taxon>Neorhizobium</taxon>
    </lineage>
</organism>
<evidence type="ECO:0000313" key="1">
    <source>
        <dbReference type="EMBL" id="CDZ32201.1"/>
    </source>
</evidence>